<dbReference type="InterPro" id="IPR023485">
    <property type="entry name" value="Ptyr_pPase"/>
</dbReference>
<organism evidence="3 4">
    <name type="scientific">Haliovirga abyssi</name>
    <dbReference type="NCBI Taxonomy" id="2996794"/>
    <lineage>
        <taxon>Bacteria</taxon>
        <taxon>Fusobacteriati</taxon>
        <taxon>Fusobacteriota</taxon>
        <taxon>Fusobacteriia</taxon>
        <taxon>Fusobacteriales</taxon>
        <taxon>Haliovirgaceae</taxon>
        <taxon>Haliovirga</taxon>
    </lineage>
</organism>
<gene>
    <name evidence="3" type="ORF">HLVA_04020</name>
</gene>
<evidence type="ECO:0000259" key="2">
    <source>
        <dbReference type="SMART" id="SM00226"/>
    </source>
</evidence>
<reference evidence="3 4" key="1">
    <citation type="submission" date="2022-11" db="EMBL/GenBank/DDBJ databases">
        <title>Haliovirga abyssi gen. nov., sp. nov., a mesophilic fermentative bacterium isolated from the Iheya North hydrothermal field and the proposal of Haliovirgaceae fam. nov.</title>
        <authorList>
            <person name="Miyazaki U."/>
            <person name="Tame A."/>
            <person name="Miyazaki J."/>
            <person name="Takai K."/>
            <person name="Sawayama S."/>
            <person name="Kitajima M."/>
            <person name="Okamoto A."/>
            <person name="Nakagawa S."/>
        </authorList>
    </citation>
    <scope>NUCLEOTIDE SEQUENCE [LARGE SCALE GENOMIC DNA]</scope>
    <source>
        <strain evidence="3 4">IC12</strain>
    </source>
</reference>
<proteinExistence type="predicted"/>
<dbReference type="AlphaFoldDB" id="A0AAU9D5L5"/>
<dbReference type="InterPro" id="IPR036196">
    <property type="entry name" value="Ptyr_pPase_sf"/>
</dbReference>
<evidence type="ECO:0000256" key="1">
    <source>
        <dbReference type="ARBA" id="ARBA00022849"/>
    </source>
</evidence>
<evidence type="ECO:0000313" key="3">
    <source>
        <dbReference type="EMBL" id="BDU49833.1"/>
    </source>
</evidence>
<dbReference type="Pfam" id="PF01451">
    <property type="entry name" value="LMWPc"/>
    <property type="match status" value="1"/>
</dbReference>
<dbReference type="Proteomes" id="UP001321582">
    <property type="component" value="Chromosome"/>
</dbReference>
<feature type="domain" description="Phosphotyrosine protein phosphatase I" evidence="2">
    <location>
        <begin position="4"/>
        <end position="140"/>
    </location>
</feature>
<sequence>MDKKKVLFICIHNSARSQMAEAFVNEYGGDKFIAESAGLEPGNLNPYVVDAMAEKGIDISKNKTNSVFDFYKEGRLYDYVVTVCDESNAEKCPVFPGNAKKIHWGFPDPSSFQGDNDDKVEFTRKVRDMIEDKVKEWLKSDGKDESGFEINLNL</sequence>
<dbReference type="SMART" id="SM00226">
    <property type="entry name" value="LMWPc"/>
    <property type="match status" value="1"/>
</dbReference>
<dbReference type="EMBL" id="AP027059">
    <property type="protein sequence ID" value="BDU49833.1"/>
    <property type="molecule type" value="Genomic_DNA"/>
</dbReference>
<dbReference type="PANTHER" id="PTHR43428:SF1">
    <property type="entry name" value="ARSENATE REDUCTASE"/>
    <property type="match status" value="1"/>
</dbReference>
<evidence type="ECO:0000313" key="4">
    <source>
        <dbReference type="Proteomes" id="UP001321582"/>
    </source>
</evidence>
<dbReference type="PANTHER" id="PTHR43428">
    <property type="entry name" value="ARSENATE REDUCTASE"/>
    <property type="match status" value="1"/>
</dbReference>
<keyword evidence="1" id="KW-0059">Arsenical resistance</keyword>
<dbReference type="Gene3D" id="3.40.50.2300">
    <property type="match status" value="1"/>
</dbReference>
<dbReference type="CDD" id="cd16345">
    <property type="entry name" value="LMWP_ArsC"/>
    <property type="match status" value="1"/>
</dbReference>
<keyword evidence="4" id="KW-1185">Reference proteome</keyword>
<name>A0AAU9D5L5_9FUSO</name>
<dbReference type="GO" id="GO:0046685">
    <property type="term" value="P:response to arsenic-containing substance"/>
    <property type="evidence" value="ECO:0007669"/>
    <property type="project" value="UniProtKB-KW"/>
</dbReference>
<protein>
    <submittedName>
        <fullName evidence="3">Protein-tyrosine-phosphatase</fullName>
    </submittedName>
</protein>
<dbReference type="SUPFAM" id="SSF52788">
    <property type="entry name" value="Phosphotyrosine protein phosphatases I"/>
    <property type="match status" value="1"/>
</dbReference>
<accession>A0AAU9D5L5</accession>
<dbReference type="KEGG" id="haby:HLVA_04020"/>
<dbReference type="RefSeq" id="WP_307904775.1">
    <property type="nucleotide sequence ID" value="NZ_AP027059.1"/>
</dbReference>